<dbReference type="GO" id="GO:0005737">
    <property type="term" value="C:cytoplasm"/>
    <property type="evidence" value="ECO:0007669"/>
    <property type="project" value="UniProtKB-SubCell"/>
</dbReference>
<keyword evidence="8 12" id="KW-0808">Transferase</keyword>
<dbReference type="Gene3D" id="3.40.1280.10">
    <property type="match status" value="1"/>
</dbReference>
<dbReference type="PIRSF" id="PIRSF015601">
    <property type="entry name" value="MTase_slr0722"/>
    <property type="match status" value="1"/>
</dbReference>
<dbReference type="CDD" id="cd18084">
    <property type="entry name" value="RsmE-like"/>
    <property type="match status" value="1"/>
</dbReference>
<evidence type="ECO:0000256" key="3">
    <source>
        <dbReference type="ARBA" id="ARBA00012328"/>
    </source>
</evidence>
<dbReference type="GO" id="GO:0070475">
    <property type="term" value="P:rRNA base methylation"/>
    <property type="evidence" value="ECO:0007669"/>
    <property type="project" value="TreeGrafter"/>
</dbReference>
<dbReference type="EC" id="2.1.1.193" evidence="3 12"/>
<gene>
    <name evidence="15" type="ORF">NOR51B_174</name>
</gene>
<evidence type="ECO:0000313" key="16">
    <source>
        <dbReference type="Proteomes" id="UP000004699"/>
    </source>
</evidence>
<accession>B8KU69</accession>
<evidence type="ECO:0000256" key="7">
    <source>
        <dbReference type="ARBA" id="ARBA00022603"/>
    </source>
</evidence>
<evidence type="ECO:0000256" key="5">
    <source>
        <dbReference type="ARBA" id="ARBA00022490"/>
    </source>
</evidence>
<keyword evidence="7 12" id="KW-0489">Methyltransferase</keyword>
<dbReference type="InterPro" id="IPR046887">
    <property type="entry name" value="RsmE_PUA-like"/>
</dbReference>
<feature type="domain" description="Ribosomal RNA small subunit methyltransferase E methyltransferase" evidence="13">
    <location>
        <begin position="75"/>
        <end position="233"/>
    </location>
</feature>
<keyword evidence="6 12" id="KW-0698">rRNA processing</keyword>
<dbReference type="InterPro" id="IPR029026">
    <property type="entry name" value="tRNA_m1G_MTases_N"/>
</dbReference>
<dbReference type="InterPro" id="IPR046886">
    <property type="entry name" value="RsmE_MTase_dom"/>
</dbReference>
<dbReference type="InterPro" id="IPR029028">
    <property type="entry name" value="Alpha/beta_knot_MTases"/>
</dbReference>
<dbReference type="InterPro" id="IPR006700">
    <property type="entry name" value="RsmE"/>
</dbReference>
<dbReference type="Proteomes" id="UP000004699">
    <property type="component" value="Unassembled WGS sequence"/>
</dbReference>
<evidence type="ECO:0000256" key="9">
    <source>
        <dbReference type="ARBA" id="ARBA00022691"/>
    </source>
</evidence>
<dbReference type="Pfam" id="PF04452">
    <property type="entry name" value="Methyltrans_RNA"/>
    <property type="match status" value="1"/>
</dbReference>
<dbReference type="RefSeq" id="WP_009018985.1">
    <property type="nucleotide sequence ID" value="NZ_DS999411.1"/>
</dbReference>
<evidence type="ECO:0000259" key="13">
    <source>
        <dbReference type="Pfam" id="PF04452"/>
    </source>
</evidence>
<keyword evidence="5 12" id="KW-0963">Cytoplasm</keyword>
<dbReference type="NCBIfam" id="TIGR00046">
    <property type="entry name" value="RsmE family RNA methyltransferase"/>
    <property type="match status" value="1"/>
</dbReference>
<evidence type="ECO:0000256" key="2">
    <source>
        <dbReference type="ARBA" id="ARBA00005528"/>
    </source>
</evidence>
<evidence type="ECO:0000256" key="8">
    <source>
        <dbReference type="ARBA" id="ARBA00022679"/>
    </source>
</evidence>
<dbReference type="HOGENOM" id="CLU_067442_5_1_6"/>
<dbReference type="OrthoDB" id="9815641at2"/>
<evidence type="ECO:0000256" key="4">
    <source>
        <dbReference type="ARBA" id="ARBA00013673"/>
    </source>
</evidence>
<evidence type="ECO:0000256" key="1">
    <source>
        <dbReference type="ARBA" id="ARBA00004496"/>
    </source>
</evidence>
<evidence type="ECO:0000256" key="11">
    <source>
        <dbReference type="ARBA" id="ARBA00047944"/>
    </source>
</evidence>
<keyword evidence="15" id="KW-0418">Kinase</keyword>
<dbReference type="Pfam" id="PF20260">
    <property type="entry name" value="PUA_4"/>
    <property type="match status" value="1"/>
</dbReference>
<evidence type="ECO:0000256" key="10">
    <source>
        <dbReference type="ARBA" id="ARBA00025699"/>
    </source>
</evidence>
<name>B8KU69_9GAMM</name>
<evidence type="ECO:0000313" key="15">
    <source>
        <dbReference type="EMBL" id="EED34237.1"/>
    </source>
</evidence>
<evidence type="ECO:0000259" key="14">
    <source>
        <dbReference type="Pfam" id="PF20260"/>
    </source>
</evidence>
<dbReference type="eggNOG" id="COG1385">
    <property type="taxonomic scope" value="Bacteria"/>
</dbReference>
<reference evidence="16" key="1">
    <citation type="journal article" date="2013" name="BMC Microbiol.">
        <title>Taxonomy and evolution of bacteriochlorophyll a-containing members of the OM60/NOR5 clade of marine gammaproteobacteria: description of Luminiphilus syltensis gen. nov., sp. nov., reclassification of Haliea rubra as Pseudohaliea rubra gen. nov., comb. nov., and emendation of Chromatocurvus halotolerans.</title>
        <authorList>
            <person name="Spring S."/>
            <person name="Riedel T."/>
            <person name="Sproer C."/>
            <person name="Yan S."/>
            <person name="Harder J."/>
            <person name="Fuchs B.M."/>
        </authorList>
    </citation>
    <scope>NUCLEOTIDE SEQUENCE [LARGE SCALE GENOMIC DNA]</scope>
    <source>
        <strain evidence="16">NOR51-B</strain>
    </source>
</reference>
<comment type="subcellular location">
    <subcellularLocation>
        <location evidence="1 12">Cytoplasm</location>
    </subcellularLocation>
</comment>
<comment type="function">
    <text evidence="10 12">Specifically methylates the N3 position of the uracil ring of uridine 1498 (m3U1498) in 16S rRNA. Acts on the fully assembled 30S ribosomal subunit.</text>
</comment>
<dbReference type="Gene3D" id="2.40.240.20">
    <property type="entry name" value="Hypothetical PUA domain-like, domain 1"/>
    <property type="match status" value="1"/>
</dbReference>
<evidence type="ECO:0000256" key="6">
    <source>
        <dbReference type="ARBA" id="ARBA00022552"/>
    </source>
</evidence>
<dbReference type="PANTHER" id="PTHR30027">
    <property type="entry name" value="RIBOSOMAL RNA SMALL SUBUNIT METHYLTRANSFERASE E"/>
    <property type="match status" value="1"/>
</dbReference>
<proteinExistence type="inferred from homology"/>
<dbReference type="GO" id="GO:0016301">
    <property type="term" value="F:kinase activity"/>
    <property type="evidence" value="ECO:0007669"/>
    <property type="project" value="UniProtKB-KW"/>
</dbReference>
<comment type="similarity">
    <text evidence="2 12">Belongs to the RNA methyltransferase RsmE family.</text>
</comment>
<keyword evidence="16" id="KW-1185">Reference proteome</keyword>
<organism evidence="15 16">
    <name type="scientific">Luminiphilus syltensis NOR5-1B</name>
    <dbReference type="NCBI Taxonomy" id="565045"/>
    <lineage>
        <taxon>Bacteria</taxon>
        <taxon>Pseudomonadati</taxon>
        <taxon>Pseudomonadota</taxon>
        <taxon>Gammaproteobacteria</taxon>
        <taxon>Cellvibrionales</taxon>
        <taxon>Halieaceae</taxon>
        <taxon>Luminiphilus</taxon>
    </lineage>
</organism>
<dbReference type="NCBIfam" id="NF008692">
    <property type="entry name" value="PRK11713.1-5"/>
    <property type="match status" value="1"/>
</dbReference>
<feature type="domain" description="Ribosomal RNA small subunit methyltransferase E PUA-like" evidence="14">
    <location>
        <begin position="20"/>
        <end position="66"/>
    </location>
</feature>
<protein>
    <recommendedName>
        <fullName evidence="4 12">Ribosomal RNA small subunit methyltransferase E</fullName>
        <ecNumber evidence="3 12">2.1.1.193</ecNumber>
    </recommendedName>
</protein>
<dbReference type="STRING" id="565045.NOR51B_174"/>
<dbReference type="InterPro" id="IPR015947">
    <property type="entry name" value="PUA-like_sf"/>
</dbReference>
<dbReference type="PANTHER" id="PTHR30027:SF3">
    <property type="entry name" value="16S RRNA (URACIL(1498)-N(3))-METHYLTRANSFERASE"/>
    <property type="match status" value="1"/>
</dbReference>
<evidence type="ECO:0000256" key="12">
    <source>
        <dbReference type="PIRNR" id="PIRNR015601"/>
    </source>
</evidence>
<dbReference type="AlphaFoldDB" id="B8KU69"/>
<sequence>MRTPRIFADLPLAQGAEFTLPDNASLHIGRVLRLDSGQPLTVFNGDGEDYHATITTVTKRSVSIEVHSVATNGTTSPLEVELGLALSKGDRFDWAVQKATELGVAHITPLVSERVEVRLNPQREEKKRTHWHNIVISACEQCGRSTLAGVSSPTQLRPWLERVEAPLKLVLDHRSATALPEEKPDRVALLIGPEGGLTESELELAEASGFQRLQLGPRVLRTETAPVVALSVLGNRWGDLQT</sequence>
<dbReference type="EMBL" id="DS999411">
    <property type="protein sequence ID" value="EED34237.1"/>
    <property type="molecule type" value="Genomic_DNA"/>
</dbReference>
<comment type="catalytic activity">
    <reaction evidence="11 12">
        <text>uridine(1498) in 16S rRNA + S-adenosyl-L-methionine = N(3)-methyluridine(1498) in 16S rRNA + S-adenosyl-L-homocysteine + H(+)</text>
        <dbReference type="Rhea" id="RHEA:42920"/>
        <dbReference type="Rhea" id="RHEA-COMP:10283"/>
        <dbReference type="Rhea" id="RHEA-COMP:10284"/>
        <dbReference type="ChEBI" id="CHEBI:15378"/>
        <dbReference type="ChEBI" id="CHEBI:57856"/>
        <dbReference type="ChEBI" id="CHEBI:59789"/>
        <dbReference type="ChEBI" id="CHEBI:65315"/>
        <dbReference type="ChEBI" id="CHEBI:74502"/>
        <dbReference type="EC" id="2.1.1.193"/>
    </reaction>
</comment>
<dbReference type="GO" id="GO:0070042">
    <property type="term" value="F:rRNA (uridine-N3-)-methyltransferase activity"/>
    <property type="evidence" value="ECO:0007669"/>
    <property type="project" value="TreeGrafter"/>
</dbReference>
<dbReference type="SUPFAM" id="SSF88697">
    <property type="entry name" value="PUA domain-like"/>
    <property type="match status" value="1"/>
</dbReference>
<keyword evidence="9 12" id="KW-0949">S-adenosyl-L-methionine</keyword>
<dbReference type="SUPFAM" id="SSF75217">
    <property type="entry name" value="alpha/beta knot"/>
    <property type="match status" value="1"/>
</dbReference>